<feature type="compositionally biased region" description="Polar residues" evidence="9">
    <location>
        <begin position="392"/>
        <end position="406"/>
    </location>
</feature>
<dbReference type="Pfam" id="PF20964">
    <property type="entry name" value="DnaX_C"/>
    <property type="match status" value="1"/>
</dbReference>
<evidence type="ECO:0000256" key="7">
    <source>
        <dbReference type="ARBA" id="ARBA00049244"/>
    </source>
</evidence>
<dbReference type="InterPro" id="IPR048448">
    <property type="entry name" value="DnaX-like_C"/>
</dbReference>
<gene>
    <name evidence="8" type="primary">dnaX</name>
    <name evidence="11" type="ORF">A2V97_01605</name>
</gene>
<evidence type="ECO:0000256" key="5">
    <source>
        <dbReference type="ARBA" id="ARBA00022840"/>
    </source>
</evidence>
<dbReference type="GO" id="GO:0046872">
    <property type="term" value="F:metal ion binding"/>
    <property type="evidence" value="ECO:0007669"/>
    <property type="project" value="UniProtKB-KW"/>
</dbReference>
<comment type="subunit">
    <text evidence="8">DNA polymerase III contains a core (composed of alpha, epsilon and theta chains) that associates with a tau subunit. This core dimerizes to form the POLIII' complex. PolIII' associates with the gamma complex (composed of gamma, delta, delta', psi and chi chains) and with the beta chain to form the complete DNA polymerase III complex.</text>
</comment>
<sequence>MTLYLKYRPQKLEELDSETVRESLKRIVVSGKPPHAFLFAGPKGTGKTSAARIIAKILNCERLASSKKTDSSIEPCGKCDQCLSISQDSNLDVIEMDAASHRGIDDVRALRDAVKLAPAKARNKVYIIDEVHMLTTEAANALLKTLEEPPSHVYFILATTNPEKLIETIRSRVTLISFKKATRDEIVRSLRRVVKGEKIKIEEDTLGLIAKAAAGSFRDAVKTLEQLLSEKRNLSPEVVGEFLFQRKAFEADSFLALLAKKETKKALQELDAAVTSGVLVSNILMAMLERLRGGLLALSGIGEEKIEGFERKEIISLIKLFGKAGKDIASSPIEELPLEVAIVEWCEGTIGRLQSVRLNLNSPLAPGETNSVHSRSRAHDTLDSREQDLARTKSSASRRQTDASSRNLKEVSEEVWRKILATVKPINTSIEALLRAARPVSYDGNTLTLGVFYKFHKERLEDFHHRRILEEVVGRIMGSTIKVICILTSPPAKIETTSKEIPKEEVVLTEGGDEDIIKVAKEIFGN</sequence>
<comment type="similarity">
    <text evidence="1 8">Belongs to the DnaX/STICHEL family.</text>
</comment>
<evidence type="ECO:0000313" key="11">
    <source>
        <dbReference type="EMBL" id="OGM15307.1"/>
    </source>
</evidence>
<feature type="domain" description="AAA+ ATPase" evidence="10">
    <location>
        <begin position="33"/>
        <end position="191"/>
    </location>
</feature>
<dbReference type="Gene3D" id="3.40.50.300">
    <property type="entry name" value="P-loop containing nucleotide triphosphate hydrolases"/>
    <property type="match status" value="1"/>
</dbReference>
<dbReference type="Pfam" id="PF13177">
    <property type="entry name" value="DNA_pol3_delta2"/>
    <property type="match status" value="1"/>
</dbReference>
<evidence type="ECO:0000256" key="6">
    <source>
        <dbReference type="ARBA" id="ARBA00022932"/>
    </source>
</evidence>
<dbReference type="PANTHER" id="PTHR11669:SF0">
    <property type="entry name" value="PROTEIN STICHEL-LIKE 2"/>
    <property type="match status" value="1"/>
</dbReference>
<keyword evidence="5 8" id="KW-0067">ATP-binding</keyword>
<dbReference type="InterPro" id="IPR038454">
    <property type="entry name" value="DnaA_N_sf"/>
</dbReference>
<dbReference type="AlphaFoldDB" id="A0A1F7XJV9"/>
<feature type="region of interest" description="Disordered" evidence="9">
    <location>
        <begin position="364"/>
        <end position="407"/>
    </location>
</feature>
<dbReference type="CDD" id="cd00009">
    <property type="entry name" value="AAA"/>
    <property type="match status" value="1"/>
</dbReference>
<evidence type="ECO:0000256" key="9">
    <source>
        <dbReference type="SAM" id="MobiDB-lite"/>
    </source>
</evidence>
<comment type="caution">
    <text evidence="11">The sequence shown here is derived from an EMBL/GenBank/DDBJ whole genome shotgun (WGS) entry which is preliminary data.</text>
</comment>
<protein>
    <recommendedName>
        <fullName evidence="8">DNA polymerase III subunit gamma/tau</fullName>
        <ecNumber evidence="8">2.7.7.7</ecNumber>
    </recommendedName>
</protein>
<keyword evidence="8" id="KW-0235">DNA replication</keyword>
<keyword evidence="6 8" id="KW-0239">DNA-directed DNA polymerase</keyword>
<evidence type="ECO:0000256" key="4">
    <source>
        <dbReference type="ARBA" id="ARBA00022833"/>
    </source>
</evidence>
<keyword evidence="2" id="KW-0479">Metal-binding</keyword>
<dbReference type="SMART" id="SM00382">
    <property type="entry name" value="AAA"/>
    <property type="match status" value="1"/>
</dbReference>
<evidence type="ECO:0000256" key="3">
    <source>
        <dbReference type="ARBA" id="ARBA00022741"/>
    </source>
</evidence>
<evidence type="ECO:0000256" key="2">
    <source>
        <dbReference type="ARBA" id="ARBA00022723"/>
    </source>
</evidence>
<name>A0A1F7XJV9_9BACT</name>
<keyword evidence="8" id="KW-0808">Transferase</keyword>
<evidence type="ECO:0000259" key="10">
    <source>
        <dbReference type="SMART" id="SM00382"/>
    </source>
</evidence>
<dbReference type="STRING" id="1802485.A2V97_01605"/>
<evidence type="ECO:0000256" key="8">
    <source>
        <dbReference type="RuleBase" id="RU364063"/>
    </source>
</evidence>
<dbReference type="Gene3D" id="3.30.300.180">
    <property type="match status" value="1"/>
</dbReference>
<dbReference type="Gene3D" id="1.10.8.60">
    <property type="match status" value="1"/>
</dbReference>
<dbReference type="InterPro" id="IPR050238">
    <property type="entry name" value="DNA_Rep/Repair_Clamp_Loader"/>
</dbReference>
<dbReference type="PANTHER" id="PTHR11669">
    <property type="entry name" value="REPLICATION FACTOR C / DNA POLYMERASE III GAMMA-TAU SUBUNIT"/>
    <property type="match status" value="1"/>
</dbReference>
<feature type="compositionally biased region" description="Polar residues" evidence="9">
    <location>
        <begin position="364"/>
        <end position="373"/>
    </location>
</feature>
<dbReference type="GO" id="GO:0003887">
    <property type="term" value="F:DNA-directed DNA polymerase activity"/>
    <property type="evidence" value="ECO:0007669"/>
    <property type="project" value="UniProtKB-KW"/>
</dbReference>
<comment type="catalytic activity">
    <reaction evidence="7 8">
        <text>DNA(n) + a 2'-deoxyribonucleoside 5'-triphosphate = DNA(n+1) + diphosphate</text>
        <dbReference type="Rhea" id="RHEA:22508"/>
        <dbReference type="Rhea" id="RHEA-COMP:17339"/>
        <dbReference type="Rhea" id="RHEA-COMP:17340"/>
        <dbReference type="ChEBI" id="CHEBI:33019"/>
        <dbReference type="ChEBI" id="CHEBI:61560"/>
        <dbReference type="ChEBI" id="CHEBI:173112"/>
        <dbReference type="EC" id="2.7.7.7"/>
    </reaction>
</comment>
<dbReference type="GO" id="GO:0005524">
    <property type="term" value="F:ATP binding"/>
    <property type="evidence" value="ECO:0007669"/>
    <property type="project" value="UniProtKB-KW"/>
</dbReference>
<dbReference type="InterPro" id="IPR012763">
    <property type="entry name" value="DNA_pol_III_sug/sutau_N"/>
</dbReference>
<comment type="function">
    <text evidence="8">DNA polymerase III is a complex, multichain enzyme responsible for most of the replicative synthesis in bacteria. This DNA polymerase also exhibits 3' to 5' exonuclease activity.</text>
</comment>
<proteinExistence type="inferred from homology"/>
<accession>A0A1F7XJV9</accession>
<keyword evidence="3 8" id="KW-0547">Nucleotide-binding</keyword>
<dbReference type="InterPro" id="IPR045085">
    <property type="entry name" value="HLD_clamp_pol_III_gamma_tau"/>
</dbReference>
<reference evidence="11 12" key="1">
    <citation type="journal article" date="2016" name="Nat. Commun.">
        <title>Thousands of microbial genomes shed light on interconnected biogeochemical processes in an aquifer system.</title>
        <authorList>
            <person name="Anantharaman K."/>
            <person name="Brown C.T."/>
            <person name="Hug L.A."/>
            <person name="Sharon I."/>
            <person name="Castelle C.J."/>
            <person name="Probst A.J."/>
            <person name="Thomas B.C."/>
            <person name="Singh A."/>
            <person name="Wilkins M.J."/>
            <person name="Karaoz U."/>
            <person name="Brodie E.L."/>
            <person name="Williams K.H."/>
            <person name="Hubbard S.S."/>
            <person name="Banfield J.F."/>
        </authorList>
    </citation>
    <scope>NUCLEOTIDE SEQUENCE [LARGE SCALE GENOMIC DNA]</scope>
</reference>
<dbReference type="EMBL" id="MGFX01000006">
    <property type="protein sequence ID" value="OGM15307.1"/>
    <property type="molecule type" value="Genomic_DNA"/>
</dbReference>
<dbReference type="NCBIfam" id="TIGR02397">
    <property type="entry name" value="dnaX_nterm"/>
    <property type="match status" value="1"/>
</dbReference>
<dbReference type="Proteomes" id="UP000177382">
    <property type="component" value="Unassembled WGS sequence"/>
</dbReference>
<dbReference type="EC" id="2.7.7.7" evidence="8"/>
<dbReference type="Pfam" id="PF22608">
    <property type="entry name" value="DNAX_ATPase_lid"/>
    <property type="match status" value="1"/>
</dbReference>
<keyword evidence="4" id="KW-0862">Zinc</keyword>
<dbReference type="SUPFAM" id="SSF52540">
    <property type="entry name" value="P-loop containing nucleoside triphosphate hydrolases"/>
    <property type="match status" value="1"/>
</dbReference>
<evidence type="ECO:0000256" key="1">
    <source>
        <dbReference type="ARBA" id="ARBA00006360"/>
    </source>
</evidence>
<organism evidence="11 12">
    <name type="scientific">Candidatus Woesebacteria bacterium RBG_16_42_24</name>
    <dbReference type="NCBI Taxonomy" id="1802485"/>
    <lineage>
        <taxon>Bacteria</taxon>
        <taxon>Candidatus Woeseibacteriota</taxon>
    </lineage>
</organism>
<evidence type="ECO:0000313" key="12">
    <source>
        <dbReference type="Proteomes" id="UP000177382"/>
    </source>
</evidence>
<feature type="compositionally biased region" description="Basic and acidic residues" evidence="9">
    <location>
        <begin position="377"/>
        <end position="391"/>
    </location>
</feature>
<dbReference type="GO" id="GO:0006261">
    <property type="term" value="P:DNA-templated DNA replication"/>
    <property type="evidence" value="ECO:0007669"/>
    <property type="project" value="TreeGrafter"/>
</dbReference>
<dbReference type="GO" id="GO:0009360">
    <property type="term" value="C:DNA polymerase III complex"/>
    <property type="evidence" value="ECO:0007669"/>
    <property type="project" value="InterPro"/>
</dbReference>
<keyword evidence="8" id="KW-0548">Nucleotidyltransferase</keyword>
<dbReference type="InterPro" id="IPR003593">
    <property type="entry name" value="AAA+_ATPase"/>
</dbReference>
<dbReference type="InterPro" id="IPR027417">
    <property type="entry name" value="P-loop_NTPase"/>
</dbReference>